<accession>A0A1Q9DIV3</accession>
<proteinExistence type="predicted"/>
<name>A0A1Q9DIV3_SYMMI</name>
<organism evidence="2 3">
    <name type="scientific">Symbiodinium microadriaticum</name>
    <name type="common">Dinoflagellate</name>
    <name type="synonym">Zooxanthella microadriatica</name>
    <dbReference type="NCBI Taxonomy" id="2951"/>
    <lineage>
        <taxon>Eukaryota</taxon>
        <taxon>Sar</taxon>
        <taxon>Alveolata</taxon>
        <taxon>Dinophyceae</taxon>
        <taxon>Suessiales</taxon>
        <taxon>Symbiodiniaceae</taxon>
        <taxon>Symbiodinium</taxon>
    </lineage>
</organism>
<reference evidence="2 3" key="1">
    <citation type="submission" date="2016-02" db="EMBL/GenBank/DDBJ databases">
        <title>Genome analysis of coral dinoflagellate symbionts highlights evolutionary adaptations to a symbiotic lifestyle.</title>
        <authorList>
            <person name="Aranda M."/>
            <person name="Li Y."/>
            <person name="Liew Y.J."/>
            <person name="Baumgarten S."/>
            <person name="Simakov O."/>
            <person name="Wilson M."/>
            <person name="Piel J."/>
            <person name="Ashoor H."/>
            <person name="Bougouffa S."/>
            <person name="Bajic V.B."/>
            <person name="Ryu T."/>
            <person name="Ravasi T."/>
            <person name="Bayer T."/>
            <person name="Micklem G."/>
            <person name="Kim H."/>
            <person name="Bhak J."/>
            <person name="Lajeunesse T.C."/>
            <person name="Voolstra C.R."/>
        </authorList>
    </citation>
    <scope>NUCLEOTIDE SEQUENCE [LARGE SCALE GENOMIC DNA]</scope>
    <source>
        <strain evidence="2 3">CCMP2467</strain>
    </source>
</reference>
<gene>
    <name evidence="2" type="ORF">AK812_SmicGene22835</name>
</gene>
<evidence type="ECO:0000313" key="2">
    <source>
        <dbReference type="EMBL" id="OLP95083.1"/>
    </source>
</evidence>
<protein>
    <submittedName>
        <fullName evidence="2">Uncharacterized protein</fullName>
    </submittedName>
</protein>
<dbReference type="EMBL" id="LSRX01000517">
    <property type="protein sequence ID" value="OLP95083.1"/>
    <property type="molecule type" value="Genomic_DNA"/>
</dbReference>
<dbReference type="Proteomes" id="UP000186817">
    <property type="component" value="Unassembled WGS sequence"/>
</dbReference>
<dbReference type="AlphaFoldDB" id="A0A1Q9DIV3"/>
<sequence length="123" mass="12758">MGKELTSLPLAELNGVKAGNSDGSADLDSGVPRDLGGPVGAQLPMGSDTKDPEFCCDWPIMWVSSQGHADVAEAGAKKDLQETRGRTVLELAAKRYAPFSLGAQADLSDLMGRDSPLGSLSSP</sequence>
<evidence type="ECO:0000313" key="3">
    <source>
        <dbReference type="Proteomes" id="UP000186817"/>
    </source>
</evidence>
<keyword evidence="3" id="KW-1185">Reference proteome</keyword>
<dbReference type="OrthoDB" id="10270415at2759"/>
<evidence type="ECO:0000256" key="1">
    <source>
        <dbReference type="SAM" id="MobiDB-lite"/>
    </source>
</evidence>
<feature type="region of interest" description="Disordered" evidence="1">
    <location>
        <begin position="14"/>
        <end position="48"/>
    </location>
</feature>
<comment type="caution">
    <text evidence="2">The sequence shown here is derived from an EMBL/GenBank/DDBJ whole genome shotgun (WGS) entry which is preliminary data.</text>
</comment>